<evidence type="ECO:0000313" key="2">
    <source>
        <dbReference type="EMBL" id="CAD8187626.1"/>
    </source>
</evidence>
<accession>A0A8S1WPP0</accession>
<feature type="coiled-coil region" evidence="1">
    <location>
        <begin position="1152"/>
        <end position="1267"/>
    </location>
</feature>
<dbReference type="EMBL" id="CAJJDP010000089">
    <property type="protein sequence ID" value="CAD8187626.1"/>
    <property type="molecule type" value="Genomic_DNA"/>
</dbReference>
<protein>
    <submittedName>
        <fullName evidence="2">Uncharacterized protein</fullName>
    </submittedName>
</protein>
<feature type="coiled-coil region" evidence="1">
    <location>
        <begin position="447"/>
        <end position="576"/>
    </location>
</feature>
<sequence length="1894" mass="224888">MQRTLEQRQTTEQIRRNNNQNNADLLLSVYELTARSSLQIGQRPRQQSQSREKYKFKQCEQKKVDLMSISSPGSQKKLPLSPQLKLQSPREPGLIFNLIRAANNAIENNTDDKIIRTYMQIRTQVEMRLDVLESADSLAVQLEKIKQENDTLRKRVSDNINSQSLSNLAQLKMQLQKAEKKAESRKVCIKKLYQLLDKSEKELELYKSGKKSAKTSFSKKNELNEILNGTYPKNKENIPDTYEPMLLSLIKDIDLKNYEAIENLSKNNSLNTDVEIEKNNLIQNSLKSFKLMCEQKEEILKYSAQICENNQDLWKKFLEIDLTCQKQISTLRQAISELETNIKSYYQYLNKIGHYSAQKFQDAYQFQGVIGDSIAKWLKQLGEIQEIINQRESEQYEFQQFQETLVMRLKEIIQNNKIVHKQNDFKGLLDAINERLFNQSEEILLINKELNNTHIKAKQQIEELQNKFKLEFSNYELQLKNYKELYDQLSNTNKDLLQKNENLQAEFNRQTQISVTALQNKQQEILSLNEQTKKLKEDITKSQELKLTYNEQQIQINQFKKEIERLNQIILQNQSKSSQSEENLLTVIEQNKSEITRLHQLIIDLHSQIEQSDNQIQLLKEAEQIIKDKITKDSLVYQDKVKKLQEVIQNKEIEHSALEEEYKAIQSQNVEFYSQQQQDQDTIKLMKKDLQKNQEQYEQKINEFIKLSERQLAEIKDLSEKYQQAENERRNQDDTITKLKKELLKQTNDHQKQVKTLQDQQKQSQEMLQQKLQSFERLNEQNQMIICEQKKLLHESQAQLQKVNLENEALLQNNSESMQSMKEQYELLALELNQTKQVVLDQQELIQNQQLLHHDTQQECYKFKKQIEQQDIVNKQNQSELGKTIQDQINLINQLKSNLEATEKKLAENKITIEQLSQTLNSTESEITQLRIESTQLNNTIEQNSKTIQDLQSQLQIDQQQYQIELKQIQNQLHLVQDQNIQEKESKILEFHKQIQELQEQLQNQRDQYQNTAQQHQNQIKLNQEKFDLVLQQEINQIKNQMQSQISIREEEKQGLLDQIKTLENKIAQLDQKNKDIYLQSQSNQNLYRQLIQQLETLQQESQNEQSKWKELLQQKDEKIRTIEINYKSEIGKLNEQLMHTSEIRNQIEQDQINLIEQEQITNQELQKLKEQLEQKQNEIDSIDKLLNERVLDNEELNGKLMLVTKEMSLYKDQNKDLQSQISQQQEQNSNTINNLKLKTNEQNFVINQLQTQVKDLESQMNLQLSEVISQQKDLVNKKQQELDISSNELTLVKNQFIKLQIENDDLLKQITILQEINNSKDVQINDFENEVTRLHQQVKTINNQNQLKQEELDNVLNLLKNREQQISDQIELLNNQQILYVKLEQDYNEKLNNLNQVQMQSSSKQSEMKLIVEQVQKEKEKITEELLKKNENLKEILKNQQTTWQQLNEQLSSKDQQLQEQGILIEQYQQQVLQLNEELTLIMDEKSQQNLKIHQLRTNIEKIQQDLEIKSIQLQNSDLESENQKQQFESQFNEIGSQNKELFIRLSELQEENSALIEQVRKRENEYRLRLFEMEEKNRFENEEQNKINQILQQELSISEVSEENVINALSQIKNEFQELLDKQSQYSTLIFQLYSELLTEDEEEDVEKQIQVISNQIVGLIDVRDKYKKIENEFEGDGDVLVKIKELKQSEQKKQSTNQQDIKSIEAYSQLLDGLMQEFLHNRVNLTMQSMKSLLTEQQRQNVNEYRKKIGELQNKLLQAEKQQKCIDDTKFNLQQYQQIVDKSEQKAMYYEMECKKLVQQIQEMKQRMPQRMSLNDLDQDQSEQHSLNILNFSLRQEILYGDDSFFDNISQIKDDDVHQTCQQQIFHLVEECQLLQEQLNMQREDRNVQIK</sequence>
<feature type="coiled-coil region" evidence="1">
    <location>
        <begin position="1325"/>
        <end position="1578"/>
    </location>
</feature>
<name>A0A8S1WPP0_PAROT</name>
<dbReference type="PANTHER" id="PTHR10337">
    <property type="entry name" value="SHC TRANSFORMING PROTEIN"/>
    <property type="match status" value="1"/>
</dbReference>
<dbReference type="OMA" id="SFKLMCE"/>
<evidence type="ECO:0000256" key="1">
    <source>
        <dbReference type="SAM" id="Coils"/>
    </source>
</evidence>
<feature type="coiled-coil region" evidence="1">
    <location>
        <begin position="1738"/>
        <end position="1810"/>
    </location>
</feature>
<keyword evidence="3" id="KW-1185">Reference proteome</keyword>
<feature type="coiled-coil region" evidence="1">
    <location>
        <begin position="885"/>
        <end position="1115"/>
    </location>
</feature>
<dbReference type="PANTHER" id="PTHR10337:SF6">
    <property type="entry name" value="CENTROSOMAL PROTEIN OF 152 KDA"/>
    <property type="match status" value="1"/>
</dbReference>
<dbReference type="OrthoDB" id="343070at2759"/>
<keyword evidence="1" id="KW-0175">Coiled coil</keyword>
<dbReference type="Proteomes" id="UP000683925">
    <property type="component" value="Unassembled WGS sequence"/>
</dbReference>
<gene>
    <name evidence="2" type="ORF">POCTA_138.1.T0900187</name>
</gene>
<organism evidence="2 3">
    <name type="scientific">Paramecium octaurelia</name>
    <dbReference type="NCBI Taxonomy" id="43137"/>
    <lineage>
        <taxon>Eukaryota</taxon>
        <taxon>Sar</taxon>
        <taxon>Alveolata</taxon>
        <taxon>Ciliophora</taxon>
        <taxon>Intramacronucleata</taxon>
        <taxon>Oligohymenophorea</taxon>
        <taxon>Peniculida</taxon>
        <taxon>Parameciidae</taxon>
        <taxon>Paramecium</taxon>
    </lineage>
</organism>
<feature type="coiled-coil region" evidence="1">
    <location>
        <begin position="602"/>
        <end position="760"/>
    </location>
</feature>
<dbReference type="InterPro" id="IPR051235">
    <property type="entry name" value="CEP152/SHC-Transforming"/>
</dbReference>
<reference evidence="2" key="1">
    <citation type="submission" date="2021-01" db="EMBL/GenBank/DDBJ databases">
        <authorList>
            <consortium name="Genoscope - CEA"/>
            <person name="William W."/>
        </authorList>
    </citation>
    <scope>NUCLEOTIDE SEQUENCE</scope>
</reference>
<feature type="coiled-coil region" evidence="1">
    <location>
        <begin position="135"/>
        <end position="185"/>
    </location>
</feature>
<comment type="caution">
    <text evidence="2">The sequence shown here is derived from an EMBL/GenBank/DDBJ whole genome shotgun (WGS) entry which is preliminary data.</text>
</comment>
<proteinExistence type="predicted"/>
<feature type="coiled-coil region" evidence="1">
    <location>
        <begin position="793"/>
        <end position="838"/>
    </location>
</feature>
<evidence type="ECO:0000313" key="3">
    <source>
        <dbReference type="Proteomes" id="UP000683925"/>
    </source>
</evidence>